<accession>A0A1W0A5M2</accession>
<evidence type="ECO:0000313" key="8">
    <source>
        <dbReference type="Proteomes" id="UP000243217"/>
    </source>
</evidence>
<dbReference type="PRINTS" id="PR00463">
    <property type="entry name" value="EP450I"/>
</dbReference>
<dbReference type="SUPFAM" id="SSF46565">
    <property type="entry name" value="Chaperone J-domain"/>
    <property type="match status" value="1"/>
</dbReference>
<dbReference type="CDD" id="cd06257">
    <property type="entry name" value="DnaJ"/>
    <property type="match status" value="1"/>
</dbReference>
<dbReference type="PANTHER" id="PTHR24305">
    <property type="entry name" value="CYTOCHROME P450"/>
    <property type="match status" value="1"/>
</dbReference>
<organism evidence="7 8">
    <name type="scientific">Thraustotheca clavata</name>
    <dbReference type="NCBI Taxonomy" id="74557"/>
    <lineage>
        <taxon>Eukaryota</taxon>
        <taxon>Sar</taxon>
        <taxon>Stramenopiles</taxon>
        <taxon>Oomycota</taxon>
        <taxon>Saprolegniomycetes</taxon>
        <taxon>Saprolegniales</taxon>
        <taxon>Achlyaceae</taxon>
        <taxon>Thraustotheca</taxon>
    </lineage>
</organism>
<dbReference type="SUPFAM" id="SSF48264">
    <property type="entry name" value="Cytochrome P450"/>
    <property type="match status" value="1"/>
</dbReference>
<feature type="compositionally biased region" description="Basic and acidic residues" evidence="4">
    <location>
        <begin position="614"/>
        <end position="624"/>
    </location>
</feature>
<keyword evidence="3" id="KW-0349">Heme</keyword>
<dbReference type="InterPro" id="IPR017972">
    <property type="entry name" value="Cyt_P450_CS"/>
</dbReference>
<keyword evidence="3" id="KW-0408">Iron</keyword>
<dbReference type="STRING" id="74557.A0A1W0A5M2"/>
<dbReference type="Proteomes" id="UP000243217">
    <property type="component" value="Unassembled WGS sequence"/>
</dbReference>
<dbReference type="PRINTS" id="PR00625">
    <property type="entry name" value="JDOMAIN"/>
</dbReference>
<sequence>MTTIIDSVLSYSLSTLVAGALVLVLAGVFFYLFVILPALTPLNSLPGPEATHLIFGNLKQIMDIKWTEGHFPEPGLTWIKQYGGIVHYRAFLSQRILLTDPEGLKHVYQTNNDNYPRDPVTRRFLSNMTGGDGLLSSEGQIHHGMRKLLMPHFGFGKVKSFVEIFNENVNKLSEQLDPLVQANTTVDMHDYFTKLTLDVIGMSAFGYNFGSLSGGNNKALEAYHMMNNPPSIFYYLGNVLIPGFKHLPFPRLVKMKNAKQILYKVVDDVIESKLKNPATKSSSLDLLDLMLDSESQTDHKISAEEARVHVLTFLLAGHETTSTTLSWVFAMLAQNPEVERKAREECQSVLKACNGVMTWSGLADLKYTTAVIHETLRIFPTIAVLASRISSSDDMLPLENQKPVFIPKGTTIVVNNGVLHRNPKYWTRPSEFLPDRFLENTELFNQDRALRNGRGNTFFYMPFSEGPKNCIGMRFAMAELQVVIATLLSKYSFKLTSDANVNPKLSGVSMKPVNLSMSIHSPMLLRTIQRLHRGPSIVNVHASMRFIFSQSHRHDPYKILNIPRSATAKDIKLAYFREAKKCHPDLNPNDPHATTKFRNITEAYEILSDSTRKANFDSGKEETTHSYSSRHTPPHHEEQVFNSVFDDASVVKDAFKLYVDELHGEFVFARDSASRGEWKNVWQVVKERKGIVFGVVMPIALFIRFPAIIPWIGRGLVLGGEVLIGALAYSPALRQTSTWLWRRIVQVSRDRKAREPVKRTRTHRRRK</sequence>
<dbReference type="GO" id="GO:0005506">
    <property type="term" value="F:iron ion binding"/>
    <property type="evidence" value="ECO:0007669"/>
    <property type="project" value="InterPro"/>
</dbReference>
<protein>
    <recommendedName>
        <fullName evidence="6">J domain-containing protein</fullName>
    </recommendedName>
</protein>
<keyword evidence="5" id="KW-1133">Transmembrane helix</keyword>
<dbReference type="InterPro" id="IPR002401">
    <property type="entry name" value="Cyt_P450_E_grp-I"/>
</dbReference>
<reference evidence="7 8" key="1">
    <citation type="journal article" date="2014" name="Genome Biol. Evol.">
        <title>The secreted proteins of Achlya hypogyna and Thraustotheca clavata identify the ancestral oomycete secretome and reveal gene acquisitions by horizontal gene transfer.</title>
        <authorList>
            <person name="Misner I."/>
            <person name="Blouin N."/>
            <person name="Leonard G."/>
            <person name="Richards T.A."/>
            <person name="Lane C.E."/>
        </authorList>
    </citation>
    <scope>NUCLEOTIDE SEQUENCE [LARGE SCALE GENOMIC DNA]</scope>
    <source>
        <strain evidence="7 8">ATCC 34112</strain>
    </source>
</reference>
<dbReference type="InterPro" id="IPR001128">
    <property type="entry name" value="Cyt_P450"/>
</dbReference>
<keyword evidence="3" id="KW-0479">Metal-binding</keyword>
<dbReference type="SMART" id="SM00271">
    <property type="entry name" value="DnaJ"/>
    <property type="match status" value="1"/>
</dbReference>
<dbReference type="GO" id="GO:0020037">
    <property type="term" value="F:heme binding"/>
    <property type="evidence" value="ECO:0007669"/>
    <property type="project" value="InterPro"/>
</dbReference>
<dbReference type="PROSITE" id="PS50076">
    <property type="entry name" value="DNAJ_2"/>
    <property type="match status" value="1"/>
</dbReference>
<comment type="cofactor">
    <cofactor evidence="1 3">
        <name>heme</name>
        <dbReference type="ChEBI" id="CHEBI:30413"/>
    </cofactor>
</comment>
<feature type="binding site" description="axial binding residue" evidence="3">
    <location>
        <position position="470"/>
    </location>
    <ligand>
        <name>heme</name>
        <dbReference type="ChEBI" id="CHEBI:30413"/>
    </ligand>
    <ligandPart>
        <name>Fe</name>
        <dbReference type="ChEBI" id="CHEBI:18248"/>
    </ligandPart>
</feature>
<dbReference type="GO" id="GO:0004497">
    <property type="term" value="F:monooxygenase activity"/>
    <property type="evidence" value="ECO:0007669"/>
    <property type="project" value="InterPro"/>
</dbReference>
<dbReference type="InterPro" id="IPR018253">
    <property type="entry name" value="DnaJ_domain_CS"/>
</dbReference>
<dbReference type="Gene3D" id="1.10.630.10">
    <property type="entry name" value="Cytochrome P450"/>
    <property type="match status" value="1"/>
</dbReference>
<dbReference type="Gene3D" id="1.10.287.110">
    <property type="entry name" value="DnaJ domain"/>
    <property type="match status" value="1"/>
</dbReference>
<comment type="caution">
    <text evidence="7">The sequence shown here is derived from an EMBL/GenBank/DDBJ whole genome shotgun (WGS) entry which is preliminary data.</text>
</comment>
<dbReference type="AlphaFoldDB" id="A0A1W0A5M2"/>
<feature type="transmembrane region" description="Helical" evidence="5">
    <location>
        <begin position="715"/>
        <end position="733"/>
    </location>
</feature>
<name>A0A1W0A5M2_9STRA</name>
<evidence type="ECO:0000313" key="7">
    <source>
        <dbReference type="EMBL" id="OQS05509.1"/>
    </source>
</evidence>
<proteinExistence type="inferred from homology"/>
<dbReference type="InterPro" id="IPR036869">
    <property type="entry name" value="J_dom_sf"/>
</dbReference>
<evidence type="ECO:0000256" key="3">
    <source>
        <dbReference type="PIRSR" id="PIRSR602401-1"/>
    </source>
</evidence>
<dbReference type="PROSITE" id="PS00086">
    <property type="entry name" value="CYTOCHROME_P450"/>
    <property type="match status" value="1"/>
</dbReference>
<dbReference type="InterPro" id="IPR036396">
    <property type="entry name" value="Cyt_P450_sf"/>
</dbReference>
<keyword evidence="5" id="KW-0472">Membrane</keyword>
<dbReference type="Pfam" id="PF00067">
    <property type="entry name" value="p450"/>
    <property type="match status" value="1"/>
</dbReference>
<feature type="domain" description="J" evidence="6">
    <location>
        <begin position="555"/>
        <end position="620"/>
    </location>
</feature>
<dbReference type="OrthoDB" id="2843at2759"/>
<dbReference type="PANTHER" id="PTHR24305:SF166">
    <property type="entry name" value="CYTOCHROME P450 12A4, MITOCHONDRIAL-RELATED"/>
    <property type="match status" value="1"/>
</dbReference>
<feature type="transmembrane region" description="Helical" evidence="5">
    <location>
        <begin position="16"/>
        <end position="39"/>
    </location>
</feature>
<dbReference type="GO" id="GO:0016705">
    <property type="term" value="F:oxidoreductase activity, acting on paired donors, with incorporation or reduction of molecular oxygen"/>
    <property type="evidence" value="ECO:0007669"/>
    <property type="project" value="InterPro"/>
</dbReference>
<evidence type="ECO:0000259" key="6">
    <source>
        <dbReference type="PROSITE" id="PS50076"/>
    </source>
</evidence>
<comment type="similarity">
    <text evidence="2">Belongs to the cytochrome P450 family.</text>
</comment>
<dbReference type="PROSITE" id="PS00636">
    <property type="entry name" value="DNAJ_1"/>
    <property type="match status" value="1"/>
</dbReference>
<dbReference type="InterPro" id="IPR050121">
    <property type="entry name" value="Cytochrome_P450_monoxygenase"/>
</dbReference>
<evidence type="ECO:0000256" key="5">
    <source>
        <dbReference type="SAM" id="Phobius"/>
    </source>
</evidence>
<dbReference type="PRINTS" id="PR00385">
    <property type="entry name" value="P450"/>
</dbReference>
<keyword evidence="8" id="KW-1185">Reference proteome</keyword>
<evidence type="ECO:0000256" key="4">
    <source>
        <dbReference type="SAM" id="MobiDB-lite"/>
    </source>
</evidence>
<gene>
    <name evidence="7" type="ORF">THRCLA_02376</name>
</gene>
<dbReference type="InterPro" id="IPR001623">
    <property type="entry name" value="DnaJ_domain"/>
</dbReference>
<dbReference type="EMBL" id="JNBS01000448">
    <property type="protein sequence ID" value="OQS05509.1"/>
    <property type="molecule type" value="Genomic_DNA"/>
</dbReference>
<keyword evidence="5" id="KW-0812">Transmembrane</keyword>
<evidence type="ECO:0000256" key="1">
    <source>
        <dbReference type="ARBA" id="ARBA00001971"/>
    </source>
</evidence>
<dbReference type="Pfam" id="PF00226">
    <property type="entry name" value="DnaJ"/>
    <property type="match status" value="1"/>
</dbReference>
<feature type="region of interest" description="Disordered" evidence="4">
    <location>
        <begin position="614"/>
        <end position="635"/>
    </location>
</feature>
<evidence type="ECO:0000256" key="2">
    <source>
        <dbReference type="ARBA" id="ARBA00010617"/>
    </source>
</evidence>